<gene>
    <name evidence="1" type="ORF">AAT19DRAFT_13750</name>
</gene>
<organism evidence="1 2">
    <name type="scientific">Rhodotorula toruloides</name>
    <name type="common">Yeast</name>
    <name type="synonym">Rhodosporidium toruloides</name>
    <dbReference type="NCBI Taxonomy" id="5286"/>
    <lineage>
        <taxon>Eukaryota</taxon>
        <taxon>Fungi</taxon>
        <taxon>Dikarya</taxon>
        <taxon>Basidiomycota</taxon>
        <taxon>Pucciniomycotina</taxon>
        <taxon>Microbotryomycetes</taxon>
        <taxon>Sporidiobolales</taxon>
        <taxon>Sporidiobolaceae</taxon>
        <taxon>Rhodotorula</taxon>
    </lineage>
</organism>
<protein>
    <submittedName>
        <fullName evidence="1">Uncharacterized protein</fullName>
    </submittedName>
</protein>
<evidence type="ECO:0000313" key="1">
    <source>
        <dbReference type="EMBL" id="PRQ75693.1"/>
    </source>
</evidence>
<dbReference type="Proteomes" id="UP000239560">
    <property type="component" value="Unassembled WGS sequence"/>
</dbReference>
<dbReference type="EMBL" id="LCTV02000004">
    <property type="protein sequence ID" value="PRQ75693.1"/>
    <property type="molecule type" value="Genomic_DNA"/>
</dbReference>
<sequence>MGWRQSSSSDDEAVVWTRKAHLAGGKKRVLTAPWVRSTFFSLSAAFLDSLPFGIPPSLFSLATSPSRSSLFLPFVLSSLSSVSATASAAVRSPSPSDSLIASRLTASSSASIDQSATGSGCRSLIVGVGGVERCTRPRLEERGRSVAQRLVDHHPGRVLRLAHARCRAEVPQPHCTVWPG</sequence>
<accession>A0A2T0ACG2</accession>
<evidence type="ECO:0000313" key="2">
    <source>
        <dbReference type="Proteomes" id="UP000239560"/>
    </source>
</evidence>
<comment type="caution">
    <text evidence="1">The sequence shown here is derived from an EMBL/GenBank/DDBJ whole genome shotgun (WGS) entry which is preliminary data.</text>
</comment>
<proteinExistence type="predicted"/>
<name>A0A2T0ACG2_RHOTO</name>
<dbReference type="AlphaFoldDB" id="A0A2T0ACG2"/>
<reference evidence="1 2" key="1">
    <citation type="journal article" date="2018" name="Elife">
        <title>Functional genomics of lipid metabolism in the oleaginous yeast Rhodosporidium toruloides.</title>
        <authorList>
            <person name="Coradetti S.T."/>
            <person name="Pinel D."/>
            <person name="Geiselman G."/>
            <person name="Ito M."/>
            <person name="Mondo S."/>
            <person name="Reilly M.C."/>
            <person name="Cheng Y.F."/>
            <person name="Bauer S."/>
            <person name="Grigoriev I."/>
            <person name="Gladden J.M."/>
            <person name="Simmons B.A."/>
            <person name="Brem R."/>
            <person name="Arkin A.P."/>
            <person name="Skerker J.M."/>
        </authorList>
    </citation>
    <scope>NUCLEOTIDE SEQUENCE [LARGE SCALE GENOMIC DNA]</scope>
    <source>
        <strain evidence="1 2">NBRC 0880</strain>
    </source>
</reference>